<reference evidence="10 11" key="1">
    <citation type="submission" date="2016-11" db="EMBL/GenBank/DDBJ databases">
        <authorList>
            <person name="Jaros S."/>
            <person name="Januszkiewicz K."/>
            <person name="Wedrychowicz H."/>
        </authorList>
    </citation>
    <scope>NUCLEOTIDE SEQUENCE [LARGE SCALE GENOMIC DNA]</scope>
    <source>
        <strain evidence="10 11">DSM 9297</strain>
    </source>
</reference>
<dbReference type="InterPro" id="IPR022749">
    <property type="entry name" value="D12N6_MeTrfase_N"/>
</dbReference>
<dbReference type="AlphaFoldDB" id="A0A1M5S3C4"/>
<dbReference type="RefSeq" id="WP_073309729.1">
    <property type="nucleotide sequence ID" value="NZ_FQWV01000006.1"/>
</dbReference>
<keyword evidence="2" id="KW-0489">Methyltransferase</keyword>
<dbReference type="InterPro" id="IPR038333">
    <property type="entry name" value="T1MK-like_N_sf"/>
</dbReference>
<feature type="coiled-coil region" evidence="7">
    <location>
        <begin position="498"/>
        <end position="525"/>
    </location>
</feature>
<keyword evidence="4" id="KW-0949">S-adenosyl-L-methionine</keyword>
<dbReference type="GO" id="GO:0009307">
    <property type="term" value="P:DNA restriction-modification system"/>
    <property type="evidence" value="ECO:0007669"/>
    <property type="project" value="UniProtKB-KW"/>
</dbReference>
<dbReference type="Proteomes" id="UP000184357">
    <property type="component" value="Unassembled WGS sequence"/>
</dbReference>
<dbReference type="InterPro" id="IPR029063">
    <property type="entry name" value="SAM-dependent_MTases_sf"/>
</dbReference>
<evidence type="ECO:0000256" key="5">
    <source>
        <dbReference type="ARBA" id="ARBA00022747"/>
    </source>
</evidence>
<dbReference type="GO" id="GO:0003677">
    <property type="term" value="F:DNA binding"/>
    <property type="evidence" value="ECO:0007669"/>
    <property type="project" value="InterPro"/>
</dbReference>
<evidence type="ECO:0000259" key="9">
    <source>
        <dbReference type="Pfam" id="PF12161"/>
    </source>
</evidence>
<sequence length="529" mass="60769">MASKDESLLQYTEAGETLELDTLESHLWEAADILRGSIDAADYKNYIFGLLFLKRINDRFEEETWEIAEELTGDDEEPDEDLLEQIRGDRDLHEEFWVPERARWGHIAAQSSDIGATLNKALEAVEDENDAIADRVLTSVDFNDKDRLSDATLEELVTHFSKHRYRNADLDDPDIFGRAYEYLIRQFADDAGKKGGEFYTPREVVQLLVECVDPEPGDRVYDPACGSGGMLVYSAQHVEDEGGNRDDISLYGQEKNLNTWAIGQMNVLLHELQDATIAKGDTITETKFVTEHDELEVFDRVVANPPWNDKKWAKDWVQENEPYNRFPYGLPPSNRGDWAWIQLMVASLSEQGKAGIVMDNGTLFRSRSEKKIRKPFLEDDLIEAVIALPENLFYNTSSPGCLLIFNKNKPEERKNKVLFIYAEDQKLRKSGAQVFEELSSQNQLTSEGVEYIAETFLTGREEPHHSRLVEMDEIAENDWNLNVPRYVDTTEPEEEINVSEKLAELDRLAEKREKTEAELAEYMEELNYR</sequence>
<dbReference type="OrthoDB" id="45790at2157"/>
<dbReference type="EMBL" id="FQWV01000006">
    <property type="protein sequence ID" value="SHH33107.1"/>
    <property type="molecule type" value="Genomic_DNA"/>
</dbReference>
<gene>
    <name evidence="10" type="ORF">SAMN05443636_2326</name>
</gene>
<dbReference type="EC" id="2.1.1.72" evidence="1"/>
<dbReference type="GO" id="GO:0032259">
    <property type="term" value="P:methylation"/>
    <property type="evidence" value="ECO:0007669"/>
    <property type="project" value="UniProtKB-KW"/>
</dbReference>
<proteinExistence type="predicted"/>
<keyword evidence="11" id="KW-1185">Reference proteome</keyword>
<dbReference type="GO" id="GO:0008170">
    <property type="term" value="F:N-methyltransferase activity"/>
    <property type="evidence" value="ECO:0007669"/>
    <property type="project" value="InterPro"/>
</dbReference>
<dbReference type="PRINTS" id="PR00507">
    <property type="entry name" value="N12N6MTFRASE"/>
</dbReference>
<dbReference type="Pfam" id="PF12161">
    <property type="entry name" value="HsdM_N"/>
    <property type="match status" value="1"/>
</dbReference>
<evidence type="ECO:0000313" key="10">
    <source>
        <dbReference type="EMBL" id="SHH33107.1"/>
    </source>
</evidence>
<feature type="domain" description="N6 adenine-specific DNA methyltransferase N-terminal" evidence="9">
    <location>
        <begin position="23"/>
        <end position="160"/>
    </location>
</feature>
<dbReference type="Gene3D" id="3.40.50.150">
    <property type="entry name" value="Vaccinia Virus protein VP39"/>
    <property type="match status" value="1"/>
</dbReference>
<feature type="domain" description="DNA methylase adenine-specific" evidence="8">
    <location>
        <begin position="172"/>
        <end position="494"/>
    </location>
</feature>
<keyword evidence="3" id="KW-0808">Transferase</keyword>
<organism evidence="10 11">
    <name type="scientific">Halobaculum gomorrense</name>
    <dbReference type="NCBI Taxonomy" id="43928"/>
    <lineage>
        <taxon>Archaea</taxon>
        <taxon>Methanobacteriati</taxon>
        <taxon>Methanobacteriota</taxon>
        <taxon>Stenosarchaea group</taxon>
        <taxon>Halobacteria</taxon>
        <taxon>Halobacteriales</taxon>
        <taxon>Haloferacaceae</taxon>
        <taxon>Halobaculum</taxon>
    </lineage>
</organism>
<dbReference type="GO" id="GO:0009007">
    <property type="term" value="F:site-specific DNA-methyltransferase (adenine-specific) activity"/>
    <property type="evidence" value="ECO:0007669"/>
    <property type="project" value="UniProtKB-EC"/>
</dbReference>
<dbReference type="SUPFAM" id="SSF53335">
    <property type="entry name" value="S-adenosyl-L-methionine-dependent methyltransferases"/>
    <property type="match status" value="1"/>
</dbReference>
<evidence type="ECO:0000256" key="3">
    <source>
        <dbReference type="ARBA" id="ARBA00022679"/>
    </source>
</evidence>
<comment type="catalytic activity">
    <reaction evidence="6">
        <text>a 2'-deoxyadenosine in DNA + S-adenosyl-L-methionine = an N(6)-methyl-2'-deoxyadenosine in DNA + S-adenosyl-L-homocysteine + H(+)</text>
        <dbReference type="Rhea" id="RHEA:15197"/>
        <dbReference type="Rhea" id="RHEA-COMP:12418"/>
        <dbReference type="Rhea" id="RHEA-COMP:12419"/>
        <dbReference type="ChEBI" id="CHEBI:15378"/>
        <dbReference type="ChEBI" id="CHEBI:57856"/>
        <dbReference type="ChEBI" id="CHEBI:59789"/>
        <dbReference type="ChEBI" id="CHEBI:90615"/>
        <dbReference type="ChEBI" id="CHEBI:90616"/>
        <dbReference type="EC" id="2.1.1.72"/>
    </reaction>
</comment>
<dbReference type="PANTHER" id="PTHR42933">
    <property type="entry name" value="SLR6095 PROTEIN"/>
    <property type="match status" value="1"/>
</dbReference>
<dbReference type="Pfam" id="PF02384">
    <property type="entry name" value="N6_Mtase"/>
    <property type="match status" value="1"/>
</dbReference>
<evidence type="ECO:0000256" key="6">
    <source>
        <dbReference type="ARBA" id="ARBA00047942"/>
    </source>
</evidence>
<evidence type="ECO:0000259" key="8">
    <source>
        <dbReference type="Pfam" id="PF02384"/>
    </source>
</evidence>
<evidence type="ECO:0000256" key="1">
    <source>
        <dbReference type="ARBA" id="ARBA00011900"/>
    </source>
</evidence>
<accession>A0A1M5S3C4</accession>
<dbReference type="PROSITE" id="PS00092">
    <property type="entry name" value="N6_MTASE"/>
    <property type="match status" value="1"/>
</dbReference>
<evidence type="ECO:0000313" key="11">
    <source>
        <dbReference type="Proteomes" id="UP000184357"/>
    </source>
</evidence>
<dbReference type="InterPro" id="IPR002052">
    <property type="entry name" value="DNA_methylase_N6_adenine_CS"/>
</dbReference>
<name>A0A1M5S3C4_9EURY</name>
<dbReference type="InterPro" id="IPR003356">
    <property type="entry name" value="DNA_methylase_A-5"/>
</dbReference>
<evidence type="ECO:0000256" key="4">
    <source>
        <dbReference type="ARBA" id="ARBA00022691"/>
    </source>
</evidence>
<keyword evidence="5" id="KW-0680">Restriction system</keyword>
<keyword evidence="7" id="KW-0175">Coiled coil</keyword>
<dbReference type="STRING" id="43928.SAMN05443636_2326"/>
<evidence type="ECO:0000256" key="2">
    <source>
        <dbReference type="ARBA" id="ARBA00022603"/>
    </source>
</evidence>
<evidence type="ECO:0000256" key="7">
    <source>
        <dbReference type="SAM" id="Coils"/>
    </source>
</evidence>
<dbReference type="PANTHER" id="PTHR42933:SF3">
    <property type="entry name" value="TYPE I RESTRICTION ENZYME MJAVIII METHYLASE SUBUNIT"/>
    <property type="match status" value="1"/>
</dbReference>
<dbReference type="InterPro" id="IPR051537">
    <property type="entry name" value="DNA_Adenine_Mtase"/>
</dbReference>
<protein>
    <recommendedName>
        <fullName evidence="1">site-specific DNA-methyltransferase (adenine-specific)</fullName>
        <ecNumber evidence="1">2.1.1.72</ecNumber>
    </recommendedName>
</protein>
<dbReference type="Gene3D" id="1.20.1260.30">
    <property type="match status" value="1"/>
</dbReference>